<evidence type="ECO:0000259" key="1">
    <source>
        <dbReference type="Pfam" id="PF22483"/>
    </source>
</evidence>
<comment type="caution">
    <text evidence="2">The sequence shown here is derived from an EMBL/GenBank/DDBJ whole genome shotgun (WGS) entry which is preliminary data.</text>
</comment>
<gene>
    <name evidence="2" type="ORF">ACFPMG_22160</name>
</gene>
<dbReference type="RefSeq" id="WP_376997481.1">
    <property type="nucleotide sequence ID" value="NZ_JBHSLC010000049.1"/>
</dbReference>
<protein>
    <recommendedName>
        <fullName evidence="1">Transposase for insertion sequence element IS21-like C-terminal domain-containing protein</fullName>
    </recommendedName>
</protein>
<name>A0ABW0GA60_9PROT</name>
<feature type="domain" description="Transposase for insertion sequence element IS21-like C-terminal" evidence="1">
    <location>
        <begin position="2"/>
        <end position="24"/>
    </location>
</feature>
<reference evidence="3" key="1">
    <citation type="journal article" date="2019" name="Int. J. Syst. Evol. Microbiol.">
        <title>The Global Catalogue of Microorganisms (GCM) 10K type strain sequencing project: providing services to taxonomists for standard genome sequencing and annotation.</title>
        <authorList>
            <consortium name="The Broad Institute Genomics Platform"/>
            <consortium name="The Broad Institute Genome Sequencing Center for Infectious Disease"/>
            <person name="Wu L."/>
            <person name="Ma J."/>
        </authorList>
    </citation>
    <scope>NUCLEOTIDE SEQUENCE [LARGE SCALE GENOMIC DNA]</scope>
    <source>
        <strain evidence="3">CCUG 58760</strain>
    </source>
</reference>
<dbReference type="Proteomes" id="UP001596166">
    <property type="component" value="Unassembled WGS sequence"/>
</dbReference>
<keyword evidence="3" id="KW-1185">Reference proteome</keyword>
<dbReference type="InterPro" id="IPR054353">
    <property type="entry name" value="IstA-like_C"/>
</dbReference>
<dbReference type="Pfam" id="PF22483">
    <property type="entry name" value="Mu-transpos_C_2"/>
    <property type="match status" value="1"/>
</dbReference>
<sequence length="24" mass="2836">MRELTRQVHTDGFVDVDTNRYSVP</sequence>
<dbReference type="EMBL" id="JBHSLC010000049">
    <property type="protein sequence ID" value="MFC5357716.1"/>
    <property type="molecule type" value="Genomic_DNA"/>
</dbReference>
<proteinExistence type="predicted"/>
<evidence type="ECO:0000313" key="3">
    <source>
        <dbReference type="Proteomes" id="UP001596166"/>
    </source>
</evidence>
<organism evidence="2 3">
    <name type="scientific">Azospirillum himalayense</name>
    <dbReference type="NCBI Taxonomy" id="654847"/>
    <lineage>
        <taxon>Bacteria</taxon>
        <taxon>Pseudomonadati</taxon>
        <taxon>Pseudomonadota</taxon>
        <taxon>Alphaproteobacteria</taxon>
        <taxon>Rhodospirillales</taxon>
        <taxon>Azospirillaceae</taxon>
        <taxon>Azospirillum</taxon>
    </lineage>
</organism>
<accession>A0ABW0GA60</accession>
<evidence type="ECO:0000313" key="2">
    <source>
        <dbReference type="EMBL" id="MFC5357716.1"/>
    </source>
</evidence>